<name>A0A6A2YYC5_HIBSY</name>
<reference evidence="2" key="1">
    <citation type="submission" date="2019-09" db="EMBL/GenBank/DDBJ databases">
        <title>Draft genome information of white flower Hibiscus syriacus.</title>
        <authorList>
            <person name="Kim Y.-M."/>
        </authorList>
    </citation>
    <scope>NUCLEOTIDE SEQUENCE [LARGE SCALE GENOMIC DNA]</scope>
    <source>
        <strain evidence="2">YM2019G1</strain>
    </source>
</reference>
<dbReference type="EMBL" id="VEPZ02001237">
    <property type="protein sequence ID" value="KAE8684558.1"/>
    <property type="molecule type" value="Genomic_DNA"/>
</dbReference>
<feature type="compositionally biased region" description="Basic and acidic residues" evidence="1">
    <location>
        <begin position="1"/>
        <end position="10"/>
    </location>
</feature>
<dbReference type="AlphaFoldDB" id="A0A6A2YYC5"/>
<evidence type="ECO:0000313" key="3">
    <source>
        <dbReference type="Proteomes" id="UP000436088"/>
    </source>
</evidence>
<evidence type="ECO:0000313" key="2">
    <source>
        <dbReference type="EMBL" id="KAE8684558.1"/>
    </source>
</evidence>
<keyword evidence="3" id="KW-1185">Reference proteome</keyword>
<sequence length="114" mass="12764">MEKMERRAQQEEELFTRAPVTKKDEKIEKHLKKSRNGLLGLTDSFHDEIKTLSLGVDAGEQPTSFSNGSSGMGKIKKRKPDVCCIVGLHEAPHILGSINGNKLDVHVKRDQKLE</sequence>
<protein>
    <submittedName>
        <fullName evidence="2">Uncharacterized protein</fullName>
    </submittedName>
</protein>
<feature type="region of interest" description="Disordered" evidence="1">
    <location>
        <begin position="1"/>
        <end position="23"/>
    </location>
</feature>
<accession>A0A6A2YYC5</accession>
<dbReference type="Proteomes" id="UP000436088">
    <property type="component" value="Unassembled WGS sequence"/>
</dbReference>
<gene>
    <name evidence="2" type="ORF">F3Y22_tig00111127pilonHSYRG00024</name>
</gene>
<proteinExistence type="predicted"/>
<comment type="caution">
    <text evidence="2">The sequence shown here is derived from an EMBL/GenBank/DDBJ whole genome shotgun (WGS) entry which is preliminary data.</text>
</comment>
<evidence type="ECO:0000256" key="1">
    <source>
        <dbReference type="SAM" id="MobiDB-lite"/>
    </source>
</evidence>
<organism evidence="2 3">
    <name type="scientific">Hibiscus syriacus</name>
    <name type="common">Rose of Sharon</name>
    <dbReference type="NCBI Taxonomy" id="106335"/>
    <lineage>
        <taxon>Eukaryota</taxon>
        <taxon>Viridiplantae</taxon>
        <taxon>Streptophyta</taxon>
        <taxon>Embryophyta</taxon>
        <taxon>Tracheophyta</taxon>
        <taxon>Spermatophyta</taxon>
        <taxon>Magnoliopsida</taxon>
        <taxon>eudicotyledons</taxon>
        <taxon>Gunneridae</taxon>
        <taxon>Pentapetalae</taxon>
        <taxon>rosids</taxon>
        <taxon>malvids</taxon>
        <taxon>Malvales</taxon>
        <taxon>Malvaceae</taxon>
        <taxon>Malvoideae</taxon>
        <taxon>Hibiscus</taxon>
    </lineage>
</organism>